<keyword evidence="11" id="KW-1185">Reference proteome</keyword>
<proteinExistence type="predicted"/>
<dbReference type="PROSITE" id="PS50109">
    <property type="entry name" value="HIS_KIN"/>
    <property type="match status" value="1"/>
</dbReference>
<dbReference type="Gene3D" id="3.30.565.10">
    <property type="entry name" value="Histidine kinase-like ATPase, C-terminal domain"/>
    <property type="match status" value="1"/>
</dbReference>
<evidence type="ECO:0000313" key="11">
    <source>
        <dbReference type="Proteomes" id="UP001162131"/>
    </source>
</evidence>
<evidence type="ECO:0000259" key="8">
    <source>
        <dbReference type="PROSITE" id="PS50109"/>
    </source>
</evidence>
<dbReference type="InterPro" id="IPR004358">
    <property type="entry name" value="Sig_transdc_His_kin-like_C"/>
</dbReference>
<dbReference type="SMART" id="SM00448">
    <property type="entry name" value="REC"/>
    <property type="match status" value="1"/>
</dbReference>
<dbReference type="Gene3D" id="1.10.287.130">
    <property type="match status" value="1"/>
</dbReference>
<dbReference type="PRINTS" id="PR00344">
    <property type="entry name" value="BCTRLSENSOR"/>
</dbReference>
<comment type="caution">
    <text evidence="10">The sequence shown here is derived from an EMBL/GenBank/DDBJ whole genome shotgun (WGS) entry which is preliminary data.</text>
</comment>
<feature type="domain" description="Response regulatory" evidence="9">
    <location>
        <begin position="603"/>
        <end position="728"/>
    </location>
</feature>
<dbReference type="SUPFAM" id="SSF47384">
    <property type="entry name" value="Homodimeric domain of signal transducing histidine kinase"/>
    <property type="match status" value="1"/>
</dbReference>
<evidence type="ECO:0000313" key="10">
    <source>
        <dbReference type="EMBL" id="CAG9329410.1"/>
    </source>
</evidence>
<protein>
    <recommendedName>
        <fullName evidence="2">histidine kinase</fullName>
        <ecNumber evidence="2">2.7.13.3</ecNumber>
    </recommendedName>
</protein>
<feature type="transmembrane region" description="Helical" evidence="7">
    <location>
        <begin position="163"/>
        <end position="185"/>
    </location>
</feature>
<feature type="transmembrane region" description="Helical" evidence="7">
    <location>
        <begin position="205"/>
        <end position="222"/>
    </location>
</feature>
<dbReference type="InterPro" id="IPR003594">
    <property type="entry name" value="HATPase_dom"/>
</dbReference>
<dbReference type="SMART" id="SM00387">
    <property type="entry name" value="HATPase_c"/>
    <property type="match status" value="1"/>
</dbReference>
<keyword evidence="3 6" id="KW-0597">Phosphoprotein</keyword>
<feature type="transmembrane region" description="Helical" evidence="7">
    <location>
        <begin position="31"/>
        <end position="50"/>
    </location>
</feature>
<dbReference type="GO" id="GO:0009927">
    <property type="term" value="F:histidine phosphotransfer kinase activity"/>
    <property type="evidence" value="ECO:0007669"/>
    <property type="project" value="TreeGrafter"/>
</dbReference>
<dbReference type="PROSITE" id="PS50110">
    <property type="entry name" value="RESPONSE_REGULATORY"/>
    <property type="match status" value="1"/>
</dbReference>
<feature type="domain" description="Histidine kinase" evidence="8">
    <location>
        <begin position="339"/>
        <end position="559"/>
    </location>
</feature>
<dbReference type="Gene3D" id="3.40.50.2300">
    <property type="match status" value="1"/>
</dbReference>
<evidence type="ECO:0000256" key="3">
    <source>
        <dbReference type="ARBA" id="ARBA00022553"/>
    </source>
</evidence>
<name>A0AAU9JV58_9CILI</name>
<gene>
    <name evidence="10" type="ORF">BSTOLATCC_MIC48230</name>
</gene>
<dbReference type="InterPro" id="IPR011006">
    <property type="entry name" value="CheY-like_superfamily"/>
</dbReference>
<dbReference type="EC" id="2.7.13.3" evidence="2"/>
<dbReference type="Pfam" id="PF02518">
    <property type="entry name" value="HATPase_c"/>
    <property type="match status" value="1"/>
</dbReference>
<evidence type="ECO:0000259" key="9">
    <source>
        <dbReference type="PROSITE" id="PS50110"/>
    </source>
</evidence>
<dbReference type="SUPFAM" id="SSF55874">
    <property type="entry name" value="ATPase domain of HSP90 chaperone/DNA topoisomerase II/histidine kinase"/>
    <property type="match status" value="1"/>
</dbReference>
<dbReference type="InterPro" id="IPR036097">
    <property type="entry name" value="HisK_dim/P_sf"/>
</dbReference>
<dbReference type="AlphaFoldDB" id="A0AAU9JV58"/>
<evidence type="ECO:0000256" key="2">
    <source>
        <dbReference type="ARBA" id="ARBA00012438"/>
    </source>
</evidence>
<dbReference type="CDD" id="cd00082">
    <property type="entry name" value="HisKA"/>
    <property type="match status" value="1"/>
</dbReference>
<dbReference type="PANTHER" id="PTHR43047:SF72">
    <property type="entry name" value="OSMOSENSING HISTIDINE PROTEIN KINASE SLN1"/>
    <property type="match status" value="1"/>
</dbReference>
<dbReference type="CDD" id="cd17546">
    <property type="entry name" value="REC_hyHK_CKI1_RcsC-like"/>
    <property type="match status" value="1"/>
</dbReference>
<dbReference type="SUPFAM" id="SSF52172">
    <property type="entry name" value="CheY-like"/>
    <property type="match status" value="1"/>
</dbReference>
<dbReference type="GO" id="GO:0005886">
    <property type="term" value="C:plasma membrane"/>
    <property type="evidence" value="ECO:0007669"/>
    <property type="project" value="TreeGrafter"/>
</dbReference>
<dbReference type="InterPro" id="IPR036890">
    <property type="entry name" value="HATPase_C_sf"/>
</dbReference>
<dbReference type="Pfam" id="PF00512">
    <property type="entry name" value="HisKA"/>
    <property type="match status" value="1"/>
</dbReference>
<dbReference type="InterPro" id="IPR005467">
    <property type="entry name" value="His_kinase_dom"/>
</dbReference>
<feature type="modified residue" description="4-aspartylphosphate" evidence="6">
    <location>
        <position position="657"/>
    </location>
</feature>
<dbReference type="PANTHER" id="PTHR43047">
    <property type="entry name" value="TWO-COMPONENT HISTIDINE PROTEIN KINASE"/>
    <property type="match status" value="1"/>
</dbReference>
<keyword evidence="4" id="KW-0808">Transferase</keyword>
<keyword evidence="7" id="KW-1133">Transmembrane helix</keyword>
<dbReference type="EMBL" id="CAJZBQ010000047">
    <property type="protein sequence ID" value="CAG9329410.1"/>
    <property type="molecule type" value="Genomic_DNA"/>
</dbReference>
<feature type="transmembrane region" description="Helical" evidence="7">
    <location>
        <begin position="57"/>
        <end position="77"/>
    </location>
</feature>
<sequence length="730" mass="83098">MRMISNNNMNKYHETWWKEEVNETFQILKKYIYLSMAIIVAACLFCLLLVNSSISIFVIQAPFIVIHSCTFLILPYLENKNAILKAISSIAYAELSGISLFYQARHLSSEHRILIEMHAVLIVKHLELPFIKSFWLRNLIYGRHVFLWYYIKYYYGELSFAENFSMHMTTVYVLIIFNLISYYRLKSSFERFLYRKEQEAAENRLGVIMSAYPGGILVISSLEKIEYCNSTMLNLLSCTYFEIFPLLEGVQYSKDKKFSNITNSNKLIDDIQILFGSETNHEVMLGISVIGENSIEWKAIKVLWEDKFALIIYARNANQIIQLEQTISENKIKTVLLRSVSHELRTPINAISFLVHDLIEDVKIILAKSHLKKLKMISVSSKLLLSLVNDLLDYSRMLAGVFAIQKSRVSLKEVISSTCDLIRIQAIKKGLGLGIRIDPMLPEYIYTDPFRLSQILLNLLSNALKFTMKGQIDISCISTKENKLKISVRDTGLGIRAEKLQNLFEEFNTENIPNINPQGCGLGLHISNRLIKALGNGTINVVSQFGKGSMFSFTIDINEENNSPADLSIISNEKDSLFDEENQNVITVKQFFTFHEGKTQSPKVLIADDNDFNRIIIGTLLKRNGILFDEACNGKEAVDKIALKSSKEKQYSVVIMDCNMPELNGWEASKKICTLYSEGRLCEKPTIIGHSAYSSAEDISLCYQSGMAEVLVKPCSPEEILGTIKKYLTS</sequence>
<dbReference type="InterPro" id="IPR003661">
    <property type="entry name" value="HisK_dim/P_dom"/>
</dbReference>
<accession>A0AAU9JV58</accession>
<reference evidence="10" key="1">
    <citation type="submission" date="2021-09" db="EMBL/GenBank/DDBJ databases">
        <authorList>
            <consortium name="AG Swart"/>
            <person name="Singh M."/>
            <person name="Singh A."/>
            <person name="Seah K."/>
            <person name="Emmerich C."/>
        </authorList>
    </citation>
    <scope>NUCLEOTIDE SEQUENCE</scope>
    <source>
        <strain evidence="10">ATCC30299</strain>
    </source>
</reference>
<dbReference type="Proteomes" id="UP001162131">
    <property type="component" value="Unassembled WGS sequence"/>
</dbReference>
<evidence type="ECO:0000256" key="5">
    <source>
        <dbReference type="ARBA" id="ARBA00022777"/>
    </source>
</evidence>
<evidence type="ECO:0000256" key="6">
    <source>
        <dbReference type="PROSITE-ProRule" id="PRU00169"/>
    </source>
</evidence>
<feature type="transmembrane region" description="Helical" evidence="7">
    <location>
        <begin position="134"/>
        <end position="151"/>
    </location>
</feature>
<keyword evidence="7" id="KW-0472">Membrane</keyword>
<organism evidence="10 11">
    <name type="scientific">Blepharisma stoltei</name>
    <dbReference type="NCBI Taxonomy" id="1481888"/>
    <lineage>
        <taxon>Eukaryota</taxon>
        <taxon>Sar</taxon>
        <taxon>Alveolata</taxon>
        <taxon>Ciliophora</taxon>
        <taxon>Postciliodesmatophora</taxon>
        <taxon>Heterotrichea</taxon>
        <taxon>Heterotrichida</taxon>
        <taxon>Blepharismidae</taxon>
        <taxon>Blepharisma</taxon>
    </lineage>
</organism>
<comment type="catalytic activity">
    <reaction evidence="1">
        <text>ATP + protein L-histidine = ADP + protein N-phospho-L-histidine.</text>
        <dbReference type="EC" id="2.7.13.3"/>
    </reaction>
</comment>
<dbReference type="Pfam" id="PF00072">
    <property type="entry name" value="Response_reg"/>
    <property type="match status" value="1"/>
</dbReference>
<evidence type="ECO:0000256" key="7">
    <source>
        <dbReference type="SAM" id="Phobius"/>
    </source>
</evidence>
<evidence type="ECO:0000256" key="1">
    <source>
        <dbReference type="ARBA" id="ARBA00000085"/>
    </source>
</evidence>
<dbReference type="SMART" id="SM00388">
    <property type="entry name" value="HisKA"/>
    <property type="match status" value="1"/>
</dbReference>
<keyword evidence="7" id="KW-0812">Transmembrane</keyword>
<keyword evidence="5" id="KW-0418">Kinase</keyword>
<dbReference type="GO" id="GO:0000155">
    <property type="term" value="F:phosphorelay sensor kinase activity"/>
    <property type="evidence" value="ECO:0007669"/>
    <property type="project" value="InterPro"/>
</dbReference>
<evidence type="ECO:0000256" key="4">
    <source>
        <dbReference type="ARBA" id="ARBA00022679"/>
    </source>
</evidence>
<dbReference type="InterPro" id="IPR001789">
    <property type="entry name" value="Sig_transdc_resp-reg_receiver"/>
</dbReference>